<sequence>MKIALLPNLEKKNAARCVAETIDRLHALGIQVWMRIANRQYGFAADCWAPDDKELFSGCDAAIAVGGDGTIIREARCAAMAGKPILGVNTGRLGFVAELEPNELHLLSHLAEGNYTIENRLLLRAEFADEQGVQRIDALNDVVIARGALSRIIDFQVGLNQTAMARYRADGLIFATPTGSTAYSLSAGGPVLDPVMRSFLLTPICPHALNSRPVVFSEEARLTVQTFLTADAKAYLSVDGDRAIPLCQGQQVTISRSPHTARLLKLKQHHFYQILNQKLGST</sequence>
<evidence type="ECO:0000256" key="3">
    <source>
        <dbReference type="ARBA" id="ARBA00022857"/>
    </source>
</evidence>
<dbReference type="InterPro" id="IPR002504">
    <property type="entry name" value="NADK"/>
</dbReference>
<reference evidence="7 8" key="2">
    <citation type="submission" date="2024-06" db="EMBL/GenBank/DDBJ databases">
        <title>Caproicibacterium argilliputei sp. nov, a novel caproic acid producing anaerobic bacterium isolated from pit mud.</title>
        <authorList>
            <person name="Xia S."/>
        </authorList>
    </citation>
    <scope>NUCLEOTIDE SEQUENCE [LARGE SCALE GENOMIC DNA]</scope>
    <source>
        <strain evidence="7 8">ZCY20-5</strain>
    </source>
</reference>
<dbReference type="GO" id="GO:0005737">
    <property type="term" value="C:cytoplasm"/>
    <property type="evidence" value="ECO:0007669"/>
    <property type="project" value="UniProtKB-SubCell"/>
</dbReference>
<dbReference type="GO" id="GO:0051287">
    <property type="term" value="F:NAD binding"/>
    <property type="evidence" value="ECO:0007669"/>
    <property type="project" value="UniProtKB-ARBA"/>
</dbReference>
<keyword evidence="6" id="KW-0067">ATP-binding</keyword>
<feature type="active site" description="Proton acceptor" evidence="6">
    <location>
        <position position="68"/>
    </location>
</feature>
<keyword evidence="4 6" id="KW-0520">NAD</keyword>
<feature type="binding site" evidence="6">
    <location>
        <begin position="181"/>
        <end position="186"/>
    </location>
    <ligand>
        <name>NAD(+)</name>
        <dbReference type="ChEBI" id="CHEBI:57540"/>
    </ligand>
</feature>
<dbReference type="EMBL" id="CP135996">
    <property type="protein sequence ID" value="WOC31441.1"/>
    <property type="molecule type" value="Genomic_DNA"/>
</dbReference>
<evidence type="ECO:0000313" key="8">
    <source>
        <dbReference type="Proteomes" id="UP001300604"/>
    </source>
</evidence>
<feature type="binding site" evidence="6">
    <location>
        <position position="170"/>
    </location>
    <ligand>
        <name>NAD(+)</name>
        <dbReference type="ChEBI" id="CHEBI:57540"/>
    </ligand>
</feature>
<protein>
    <recommendedName>
        <fullName evidence="6">NAD kinase</fullName>
        <ecNumber evidence="6">2.7.1.23</ecNumber>
    </recommendedName>
    <alternativeName>
        <fullName evidence="6">ATP-dependent NAD kinase</fullName>
    </alternativeName>
</protein>
<reference evidence="8" key="1">
    <citation type="submission" date="2024-06" db="EMBL/GenBank/DDBJ databases">
        <title>Caproicibacterium argilliputei sp. nov, a novel caproic acid producing anaerobic bacterium isolated from pit mud.</title>
        <authorList>
            <person name="Zeng C."/>
        </authorList>
    </citation>
    <scope>NUCLEOTIDE SEQUENCE [LARGE SCALE GENOMIC DNA]</scope>
    <source>
        <strain evidence="8">ZCY20-5</strain>
    </source>
</reference>
<dbReference type="RefSeq" id="WP_275845267.1">
    <property type="nucleotide sequence ID" value="NZ_CP135996.1"/>
</dbReference>
<comment type="catalytic activity">
    <reaction evidence="5 6">
        <text>NAD(+) + ATP = ADP + NADP(+) + H(+)</text>
        <dbReference type="Rhea" id="RHEA:18629"/>
        <dbReference type="ChEBI" id="CHEBI:15378"/>
        <dbReference type="ChEBI" id="CHEBI:30616"/>
        <dbReference type="ChEBI" id="CHEBI:57540"/>
        <dbReference type="ChEBI" id="CHEBI:58349"/>
        <dbReference type="ChEBI" id="CHEBI:456216"/>
        <dbReference type="EC" id="2.7.1.23"/>
    </reaction>
</comment>
<evidence type="ECO:0000256" key="2">
    <source>
        <dbReference type="ARBA" id="ARBA00022777"/>
    </source>
</evidence>
<evidence type="ECO:0000256" key="5">
    <source>
        <dbReference type="ARBA" id="ARBA00047925"/>
    </source>
</evidence>
<dbReference type="Gene3D" id="3.40.50.10330">
    <property type="entry name" value="Probable inorganic polyphosphate/atp-NAD kinase, domain 1"/>
    <property type="match status" value="1"/>
</dbReference>
<feature type="binding site" evidence="6">
    <location>
        <position position="168"/>
    </location>
    <ligand>
        <name>NAD(+)</name>
        <dbReference type="ChEBI" id="CHEBI:57540"/>
    </ligand>
</feature>
<feature type="binding site" evidence="6">
    <location>
        <position position="151"/>
    </location>
    <ligand>
        <name>NAD(+)</name>
        <dbReference type="ChEBI" id="CHEBI:57540"/>
    </ligand>
</feature>
<comment type="function">
    <text evidence="6">Involved in the regulation of the intracellular balance of NAD and NADP, and is a key enzyme in the biosynthesis of NADP. Catalyzes specifically the phosphorylation on 2'-hydroxyl of the adenosine moiety of NAD to yield NADP.</text>
</comment>
<dbReference type="PANTHER" id="PTHR20275:SF0">
    <property type="entry name" value="NAD KINASE"/>
    <property type="match status" value="1"/>
</dbReference>
<comment type="similarity">
    <text evidence="6">Belongs to the NAD kinase family.</text>
</comment>
<accession>A0AA97H0E0</accession>
<dbReference type="GO" id="GO:0003951">
    <property type="term" value="F:NAD+ kinase activity"/>
    <property type="evidence" value="ECO:0007669"/>
    <property type="project" value="UniProtKB-UniRule"/>
</dbReference>
<feature type="binding site" evidence="6">
    <location>
        <begin position="68"/>
        <end position="69"/>
    </location>
    <ligand>
        <name>NAD(+)</name>
        <dbReference type="ChEBI" id="CHEBI:57540"/>
    </ligand>
</feature>
<dbReference type="GO" id="GO:0005524">
    <property type="term" value="F:ATP binding"/>
    <property type="evidence" value="ECO:0007669"/>
    <property type="project" value="UniProtKB-KW"/>
</dbReference>
<organism evidence="7 8">
    <name type="scientific">Caproicibacterium argilliputei</name>
    <dbReference type="NCBI Taxonomy" id="3030016"/>
    <lineage>
        <taxon>Bacteria</taxon>
        <taxon>Bacillati</taxon>
        <taxon>Bacillota</taxon>
        <taxon>Clostridia</taxon>
        <taxon>Eubacteriales</taxon>
        <taxon>Oscillospiraceae</taxon>
        <taxon>Caproicibacterium</taxon>
    </lineage>
</organism>
<gene>
    <name evidence="6" type="primary">nadK</name>
    <name evidence="7" type="ORF">PXC00_09440</name>
</gene>
<comment type="caution">
    <text evidence="6">Lacks conserved residue(s) required for the propagation of feature annotation.</text>
</comment>
<proteinExistence type="inferred from homology"/>
<keyword evidence="1 6" id="KW-0808">Transferase</keyword>
<dbReference type="Pfam" id="PF01513">
    <property type="entry name" value="NAD_kinase"/>
    <property type="match status" value="1"/>
</dbReference>
<dbReference type="GO" id="GO:0019674">
    <property type="term" value="P:NAD+ metabolic process"/>
    <property type="evidence" value="ECO:0007669"/>
    <property type="project" value="InterPro"/>
</dbReference>
<comment type="cofactor">
    <cofactor evidence="6">
        <name>a divalent metal cation</name>
        <dbReference type="ChEBI" id="CHEBI:60240"/>
    </cofactor>
</comment>
<dbReference type="PANTHER" id="PTHR20275">
    <property type="entry name" value="NAD KINASE"/>
    <property type="match status" value="1"/>
</dbReference>
<dbReference type="SUPFAM" id="SSF111331">
    <property type="entry name" value="NAD kinase/diacylglycerol kinase-like"/>
    <property type="match status" value="1"/>
</dbReference>
<dbReference type="GO" id="GO:0046872">
    <property type="term" value="F:metal ion binding"/>
    <property type="evidence" value="ECO:0007669"/>
    <property type="project" value="UniProtKB-UniRule"/>
</dbReference>
<feature type="binding site" evidence="6">
    <location>
        <position position="73"/>
    </location>
    <ligand>
        <name>NAD(+)</name>
        <dbReference type="ChEBI" id="CHEBI:57540"/>
    </ligand>
</feature>
<comment type="subcellular location">
    <subcellularLocation>
        <location evidence="6">Cytoplasm</location>
    </subcellularLocation>
</comment>
<dbReference type="Pfam" id="PF20143">
    <property type="entry name" value="NAD_kinase_C"/>
    <property type="match status" value="1"/>
</dbReference>
<dbReference type="GO" id="GO:0006741">
    <property type="term" value="P:NADP+ biosynthetic process"/>
    <property type="evidence" value="ECO:0007669"/>
    <property type="project" value="UniProtKB-UniRule"/>
</dbReference>
<feature type="binding site" evidence="6">
    <location>
        <begin position="140"/>
        <end position="141"/>
    </location>
    <ligand>
        <name>NAD(+)</name>
        <dbReference type="ChEBI" id="CHEBI:57540"/>
    </ligand>
</feature>
<keyword evidence="6" id="KW-0963">Cytoplasm</keyword>
<evidence type="ECO:0000256" key="4">
    <source>
        <dbReference type="ARBA" id="ARBA00023027"/>
    </source>
</evidence>
<evidence type="ECO:0000256" key="1">
    <source>
        <dbReference type="ARBA" id="ARBA00022679"/>
    </source>
</evidence>
<dbReference type="InterPro" id="IPR016064">
    <property type="entry name" value="NAD/diacylglycerol_kinase_sf"/>
</dbReference>
<evidence type="ECO:0000313" key="7">
    <source>
        <dbReference type="EMBL" id="WOC31441.1"/>
    </source>
</evidence>
<dbReference type="InterPro" id="IPR017437">
    <property type="entry name" value="ATP-NAD_kinase_PpnK-typ_C"/>
</dbReference>
<dbReference type="EC" id="2.7.1.23" evidence="6"/>
<name>A0AA97H0E0_9FIRM</name>
<keyword evidence="3 6" id="KW-0521">NADP</keyword>
<keyword evidence="6" id="KW-0547">Nucleotide-binding</keyword>
<dbReference type="Gene3D" id="2.60.200.30">
    <property type="entry name" value="Probable inorganic polyphosphate/atp-NAD kinase, domain 2"/>
    <property type="match status" value="1"/>
</dbReference>
<evidence type="ECO:0000256" key="6">
    <source>
        <dbReference type="HAMAP-Rule" id="MF_00361"/>
    </source>
</evidence>
<keyword evidence="8" id="KW-1185">Reference proteome</keyword>
<dbReference type="InterPro" id="IPR017438">
    <property type="entry name" value="ATP-NAD_kinase_N"/>
</dbReference>
<keyword evidence="2 6" id="KW-0418">Kinase</keyword>
<dbReference type="KEGG" id="carl:PXC00_09440"/>
<dbReference type="Proteomes" id="UP001300604">
    <property type="component" value="Chromosome"/>
</dbReference>
<dbReference type="HAMAP" id="MF_00361">
    <property type="entry name" value="NAD_kinase"/>
    <property type="match status" value="1"/>
</dbReference>
<dbReference type="AlphaFoldDB" id="A0AA97H0E0"/>